<dbReference type="STRING" id="1160509.A0A3N4IA85"/>
<feature type="signal peptide" evidence="2">
    <location>
        <begin position="1"/>
        <end position="17"/>
    </location>
</feature>
<dbReference type="Proteomes" id="UP000275078">
    <property type="component" value="Unassembled WGS sequence"/>
</dbReference>
<organism evidence="3 4">
    <name type="scientific">Ascobolus immersus RN42</name>
    <dbReference type="NCBI Taxonomy" id="1160509"/>
    <lineage>
        <taxon>Eukaryota</taxon>
        <taxon>Fungi</taxon>
        <taxon>Dikarya</taxon>
        <taxon>Ascomycota</taxon>
        <taxon>Pezizomycotina</taxon>
        <taxon>Pezizomycetes</taxon>
        <taxon>Pezizales</taxon>
        <taxon>Ascobolaceae</taxon>
        <taxon>Ascobolus</taxon>
    </lineage>
</organism>
<dbReference type="EMBL" id="ML119672">
    <property type="protein sequence ID" value="RPA82376.1"/>
    <property type="molecule type" value="Genomic_DNA"/>
</dbReference>
<feature type="compositionally biased region" description="Polar residues" evidence="1">
    <location>
        <begin position="542"/>
        <end position="558"/>
    </location>
</feature>
<feature type="compositionally biased region" description="Pro residues" evidence="1">
    <location>
        <begin position="907"/>
        <end position="949"/>
    </location>
</feature>
<protein>
    <submittedName>
        <fullName evidence="3">Uncharacterized protein</fullName>
    </submittedName>
</protein>
<feature type="chain" id="PRO_5018109336" evidence="2">
    <location>
        <begin position="18"/>
        <end position="1515"/>
    </location>
</feature>
<keyword evidence="2" id="KW-0732">Signal</keyword>
<feature type="compositionally biased region" description="Low complexity" evidence="1">
    <location>
        <begin position="462"/>
        <end position="471"/>
    </location>
</feature>
<accession>A0A3N4IA85</accession>
<gene>
    <name evidence="3" type="ORF">BJ508DRAFT_305768</name>
</gene>
<evidence type="ECO:0000313" key="3">
    <source>
        <dbReference type="EMBL" id="RPA82376.1"/>
    </source>
</evidence>
<feature type="region of interest" description="Disordered" evidence="1">
    <location>
        <begin position="444"/>
        <end position="566"/>
    </location>
</feature>
<reference evidence="3 4" key="1">
    <citation type="journal article" date="2018" name="Nat. Ecol. Evol.">
        <title>Pezizomycetes genomes reveal the molecular basis of ectomycorrhizal truffle lifestyle.</title>
        <authorList>
            <person name="Murat C."/>
            <person name="Payen T."/>
            <person name="Noel B."/>
            <person name="Kuo A."/>
            <person name="Morin E."/>
            <person name="Chen J."/>
            <person name="Kohler A."/>
            <person name="Krizsan K."/>
            <person name="Balestrini R."/>
            <person name="Da Silva C."/>
            <person name="Montanini B."/>
            <person name="Hainaut M."/>
            <person name="Levati E."/>
            <person name="Barry K.W."/>
            <person name="Belfiori B."/>
            <person name="Cichocki N."/>
            <person name="Clum A."/>
            <person name="Dockter R.B."/>
            <person name="Fauchery L."/>
            <person name="Guy J."/>
            <person name="Iotti M."/>
            <person name="Le Tacon F."/>
            <person name="Lindquist E.A."/>
            <person name="Lipzen A."/>
            <person name="Malagnac F."/>
            <person name="Mello A."/>
            <person name="Molinier V."/>
            <person name="Miyauchi S."/>
            <person name="Poulain J."/>
            <person name="Riccioni C."/>
            <person name="Rubini A."/>
            <person name="Sitrit Y."/>
            <person name="Splivallo R."/>
            <person name="Traeger S."/>
            <person name="Wang M."/>
            <person name="Zifcakova L."/>
            <person name="Wipf D."/>
            <person name="Zambonelli A."/>
            <person name="Paolocci F."/>
            <person name="Nowrousian M."/>
            <person name="Ottonello S."/>
            <person name="Baldrian P."/>
            <person name="Spatafora J.W."/>
            <person name="Henrissat B."/>
            <person name="Nagy L.G."/>
            <person name="Aury J.M."/>
            <person name="Wincker P."/>
            <person name="Grigoriev I.V."/>
            <person name="Bonfante P."/>
            <person name="Martin F.M."/>
        </authorList>
    </citation>
    <scope>NUCLEOTIDE SEQUENCE [LARGE SCALE GENOMIC DNA]</scope>
    <source>
        <strain evidence="3 4">RN42</strain>
    </source>
</reference>
<evidence type="ECO:0000256" key="2">
    <source>
        <dbReference type="SAM" id="SignalP"/>
    </source>
</evidence>
<feature type="compositionally biased region" description="Pro residues" evidence="1">
    <location>
        <begin position="1087"/>
        <end position="1100"/>
    </location>
</feature>
<feature type="compositionally biased region" description="Basic and acidic residues" evidence="1">
    <location>
        <begin position="1034"/>
        <end position="1047"/>
    </location>
</feature>
<feature type="compositionally biased region" description="Low complexity" evidence="1">
    <location>
        <begin position="1125"/>
        <end position="1145"/>
    </location>
</feature>
<feature type="region of interest" description="Disordered" evidence="1">
    <location>
        <begin position="581"/>
        <end position="651"/>
    </location>
</feature>
<feature type="compositionally biased region" description="Polar residues" evidence="1">
    <location>
        <begin position="478"/>
        <end position="501"/>
    </location>
</feature>
<feature type="compositionally biased region" description="Acidic residues" evidence="1">
    <location>
        <begin position="886"/>
        <end position="896"/>
    </location>
</feature>
<proteinExistence type="predicted"/>
<evidence type="ECO:0000256" key="1">
    <source>
        <dbReference type="SAM" id="MobiDB-lite"/>
    </source>
</evidence>
<feature type="compositionally biased region" description="Low complexity" evidence="1">
    <location>
        <begin position="635"/>
        <end position="648"/>
    </location>
</feature>
<feature type="region of interest" description="Disordered" evidence="1">
    <location>
        <begin position="1083"/>
        <end position="1108"/>
    </location>
</feature>
<evidence type="ECO:0000313" key="4">
    <source>
        <dbReference type="Proteomes" id="UP000275078"/>
    </source>
</evidence>
<feature type="compositionally biased region" description="Polar residues" evidence="1">
    <location>
        <begin position="584"/>
        <end position="615"/>
    </location>
</feature>
<keyword evidence="4" id="KW-1185">Reference proteome</keyword>
<feature type="region of interest" description="Disordered" evidence="1">
    <location>
        <begin position="1125"/>
        <end position="1160"/>
    </location>
</feature>
<feature type="compositionally biased region" description="Basic and acidic residues" evidence="1">
    <location>
        <begin position="824"/>
        <end position="837"/>
    </location>
</feature>
<sequence>MAFPSTLLPPLLTLTSLLPPPPSSPKAEQEQLHQQPRHILDNLAFLIACGQEAAISCVSREDQTVIHVACAEEENVVACRAIANVIEEYYRRRNDTTARQKLLSIVLRHNAPYLHWYLTLKFQTQSGLHILRSLLRQPFPEPTGDEAADQTASLLFFDSHAHLQTITNLIESALTLASSGSAHLLQTYEKLIDSAHLTLSNKPFHNFLTYNPHLEGHKTITWLQKLARFKGASTAVLEFMKRDFDGGKARFGRISVNGIGVQGSAIGAPGVYRPRDRILGVLAGWVFPPNPHFRGLSKAEREKQRDREVEEGIRRLCQVTGKDKEALKRAVGRYQKRCHPELALVKYHLENPSGRGWRVGKNIGVPGRVCKCCEVFLGEVGGGWKVDTKATTSSTRAFVAGWWVPNCEAKGWEEARTSFARDLMEEIRTVLQREAPIEMPITFSIPPRALPTPPPMRKSRLNKSLPSLPKSTSPPPVNTTWPTSPTSGLETPPHSASSSDPPETLIFPQDSQQTGTHPPTPPNDTPAPGLLEAPTIVEKTEPSPTQTDFSLAPSSPFITNPDAANSAVHNQSTSSLFLPLQPASAVSSQPSLHGPQSSHASMASLHGPQSSQPSMISLHGPQPSEPSMSALTGIFSPTRPSFPSFPRNRLIREPTPQEGAMRDIYEVLELEDKRFREIAGRRFEGSDHGGDLYAGRLTVGRYRDEESRDDLHGERDRMVITPTSYGGSGFFSVISEETEGGYFSRNPHAETAEEREAEMERREMNITPTTLNGDDKAFRDGVRELRLQRERMVETPSDLDLDAEGDREVAMRGRWVEGWLGQGNEHDGQERRKRENHWQGAEEGDGDADTVVPSRGGTPRGFPEEESQAGSLMVPTILVQPASSEEPSELTEEDEPSTATKTAFDFPSPPPMPTYAPPPPPPTSAPPPPPPTFAPPPPPPIMAPPPPPVDTEKEDKDGYFSPVPRQAVQRRAMSNIFPEPFSLPAHLKRDIPDSAPSPLFASTSQTSLKKVTAHHRTNSLPVIPLGDKLAGLNGEKKEEKEQEKVEKAKRVFSMWAAKTRPVSPLFKQGDSDTTSAPRKITADEAAPPEPTTAPPPPPGNPLTTTPPRSFLQSRLQRAATAFAALPTATPENLDTTTPPAAVPAAFSSPRPNRKNRSMSFPTPPEATSFTDNFPYPAPPTGGPGTTGSRLSLVNAVNLVRRAAPGALEGMPTDLPGGVAAGPHRRKLSIADIARQMKAQQAALEGRPIRPSFADIARTMQMQQMALKERPGAKRRPSLADIARQMQMQQRGKSQDGADGKKKLTLAEVARQMALKEAAKSKAAGGGKKLGLAEIAKRAKAAQAASEGGAEDPAASTASLASTAVTQKQPTLKDLLTPTIASQLSSILSTHSASVSSLRSAAIEAQKGGTRPKPPKVACQLLPSVDVARETRPVDKAGGELNEAEGVKGEGVVGAWSSGGVESEQKEVQSVDNNPSLVAEDGIHQVHLSASEKFYFARVWLDQVRFTKYVPIALFV</sequence>
<feature type="region of interest" description="Disordered" evidence="1">
    <location>
        <begin position="820"/>
        <end position="961"/>
    </location>
</feature>
<name>A0A3N4IA85_ASCIM</name>
<feature type="region of interest" description="Disordered" evidence="1">
    <location>
        <begin position="1010"/>
        <end position="1047"/>
    </location>
</feature>